<dbReference type="EMBL" id="QOIL01000016">
    <property type="protein sequence ID" value="RCG27381.1"/>
    <property type="molecule type" value="Genomic_DNA"/>
</dbReference>
<proteinExistence type="predicted"/>
<feature type="transmembrane region" description="Helical" evidence="1">
    <location>
        <begin position="140"/>
        <end position="161"/>
    </location>
</feature>
<gene>
    <name evidence="2" type="ORF">DQ384_27195</name>
</gene>
<organism evidence="2 3">
    <name type="scientific">Sphaerisporangium album</name>
    <dbReference type="NCBI Taxonomy" id="509200"/>
    <lineage>
        <taxon>Bacteria</taxon>
        <taxon>Bacillati</taxon>
        <taxon>Actinomycetota</taxon>
        <taxon>Actinomycetes</taxon>
        <taxon>Streptosporangiales</taxon>
        <taxon>Streptosporangiaceae</taxon>
        <taxon>Sphaerisporangium</taxon>
    </lineage>
</organism>
<reference evidence="2 3" key="1">
    <citation type="submission" date="2018-06" db="EMBL/GenBank/DDBJ databases">
        <title>Sphaerisporangium craniellae sp. nov., isolated from a marine sponge in the South China Sea.</title>
        <authorList>
            <person name="Li L."/>
        </authorList>
    </citation>
    <scope>NUCLEOTIDE SEQUENCE [LARGE SCALE GENOMIC DNA]</scope>
    <source>
        <strain evidence="2 3">CCTCC AA 208026</strain>
    </source>
</reference>
<keyword evidence="1" id="KW-0812">Transmembrane</keyword>
<evidence type="ECO:0000313" key="3">
    <source>
        <dbReference type="Proteomes" id="UP000253094"/>
    </source>
</evidence>
<feature type="transmembrane region" description="Helical" evidence="1">
    <location>
        <begin position="76"/>
        <end position="94"/>
    </location>
</feature>
<dbReference type="Proteomes" id="UP000253094">
    <property type="component" value="Unassembled WGS sequence"/>
</dbReference>
<dbReference type="Pfam" id="PF06197">
    <property type="entry name" value="DUF998"/>
    <property type="match status" value="1"/>
</dbReference>
<comment type="caution">
    <text evidence="2">The sequence shown here is derived from an EMBL/GenBank/DDBJ whole genome shotgun (WGS) entry which is preliminary data.</text>
</comment>
<dbReference type="InterPro" id="IPR009339">
    <property type="entry name" value="DUF998"/>
</dbReference>
<feature type="transmembrane region" description="Helical" evidence="1">
    <location>
        <begin position="45"/>
        <end position="64"/>
    </location>
</feature>
<sequence>MTSPLTAGGLATLAGGAAAMAALHVVSDLDPLHGMISEYAYHPNGWLLPVSLTLLAVGSALFAVEMSRRHGERSSGLLLGAWSVCMLLIAAFPTDRPGVSLSMSGGIHRYAAFVAFVCMPVAGLIVAARGGAHARALRGLSVAAGVFLVLVLVPYAVRMFGVDPGPGVAGLTQRLVVVTEVVILTLIGLTAATGRANRPAGRPARVEAAGETVAGAPASAAVLQKV</sequence>
<dbReference type="RefSeq" id="WP_114031722.1">
    <property type="nucleotide sequence ID" value="NZ_QOIL01000016.1"/>
</dbReference>
<keyword evidence="3" id="KW-1185">Reference proteome</keyword>
<dbReference type="OrthoDB" id="5143386at2"/>
<feature type="transmembrane region" description="Helical" evidence="1">
    <location>
        <begin position="106"/>
        <end position="128"/>
    </location>
</feature>
<accession>A0A367FAU1</accession>
<evidence type="ECO:0000313" key="2">
    <source>
        <dbReference type="EMBL" id="RCG27381.1"/>
    </source>
</evidence>
<feature type="transmembrane region" description="Helical" evidence="1">
    <location>
        <begin position="173"/>
        <end position="192"/>
    </location>
</feature>
<name>A0A367FAU1_9ACTN</name>
<protein>
    <submittedName>
        <fullName evidence="2">DUF998 domain-containing protein</fullName>
    </submittedName>
</protein>
<keyword evidence="1" id="KW-0472">Membrane</keyword>
<keyword evidence="1" id="KW-1133">Transmembrane helix</keyword>
<evidence type="ECO:0000256" key="1">
    <source>
        <dbReference type="SAM" id="Phobius"/>
    </source>
</evidence>
<dbReference type="AlphaFoldDB" id="A0A367FAU1"/>